<gene>
    <name evidence="9" type="ORF">METZ01_LOCUS500472</name>
</gene>
<dbReference type="InterPro" id="IPR002582">
    <property type="entry name" value="ACPS"/>
</dbReference>
<dbReference type="InterPro" id="IPR008278">
    <property type="entry name" value="4-PPantetheinyl_Trfase_dom"/>
</dbReference>
<dbReference type="GO" id="GO:0008897">
    <property type="term" value="F:holo-[acyl-carrier-protein] synthase activity"/>
    <property type="evidence" value="ECO:0007669"/>
    <property type="project" value="InterPro"/>
</dbReference>
<proteinExistence type="predicted"/>
<evidence type="ECO:0000256" key="2">
    <source>
        <dbReference type="ARBA" id="ARBA00022679"/>
    </source>
</evidence>
<dbReference type="NCBIfam" id="TIGR00516">
    <property type="entry name" value="acpS"/>
    <property type="match status" value="1"/>
</dbReference>
<accession>A0A383DUV2</accession>
<protein>
    <recommendedName>
        <fullName evidence="8">4'-phosphopantetheinyl transferase domain-containing protein</fullName>
    </recommendedName>
</protein>
<dbReference type="InterPro" id="IPR037143">
    <property type="entry name" value="4-PPantetheinyl_Trfase_dom_sf"/>
</dbReference>
<dbReference type="Gene3D" id="3.90.470.20">
    <property type="entry name" value="4'-phosphopantetheinyl transferase domain"/>
    <property type="match status" value="1"/>
</dbReference>
<dbReference type="AlphaFoldDB" id="A0A383DUV2"/>
<keyword evidence="1" id="KW-0444">Lipid biosynthesis</keyword>
<dbReference type="GO" id="GO:0006633">
    <property type="term" value="P:fatty acid biosynthetic process"/>
    <property type="evidence" value="ECO:0007669"/>
    <property type="project" value="UniProtKB-KW"/>
</dbReference>
<dbReference type="Pfam" id="PF01648">
    <property type="entry name" value="ACPS"/>
    <property type="match status" value="1"/>
</dbReference>
<evidence type="ECO:0000256" key="1">
    <source>
        <dbReference type="ARBA" id="ARBA00022516"/>
    </source>
</evidence>
<evidence type="ECO:0000256" key="7">
    <source>
        <dbReference type="ARBA" id="ARBA00023160"/>
    </source>
</evidence>
<keyword evidence="6" id="KW-0443">Lipid metabolism</keyword>
<dbReference type="GO" id="GO:0000287">
    <property type="term" value="F:magnesium ion binding"/>
    <property type="evidence" value="ECO:0007669"/>
    <property type="project" value="InterPro"/>
</dbReference>
<dbReference type="InterPro" id="IPR004568">
    <property type="entry name" value="Ppantetheine-prot_Trfase_dom"/>
</dbReference>
<organism evidence="9">
    <name type="scientific">marine metagenome</name>
    <dbReference type="NCBI Taxonomy" id="408172"/>
    <lineage>
        <taxon>unclassified sequences</taxon>
        <taxon>metagenomes</taxon>
        <taxon>ecological metagenomes</taxon>
    </lineage>
</organism>
<reference evidence="9" key="1">
    <citation type="submission" date="2018-05" db="EMBL/GenBank/DDBJ databases">
        <authorList>
            <person name="Lanie J.A."/>
            <person name="Ng W.-L."/>
            <person name="Kazmierczak K.M."/>
            <person name="Andrzejewski T.M."/>
            <person name="Davidsen T.M."/>
            <person name="Wayne K.J."/>
            <person name="Tettelin H."/>
            <person name="Glass J.I."/>
            <person name="Rusch D."/>
            <person name="Podicherti R."/>
            <person name="Tsui H.-C.T."/>
            <person name="Winkler M.E."/>
        </authorList>
    </citation>
    <scope>NUCLEOTIDE SEQUENCE</scope>
</reference>
<dbReference type="NCBIfam" id="TIGR00556">
    <property type="entry name" value="pantethn_trn"/>
    <property type="match status" value="1"/>
</dbReference>
<evidence type="ECO:0000256" key="3">
    <source>
        <dbReference type="ARBA" id="ARBA00022723"/>
    </source>
</evidence>
<feature type="domain" description="4'-phosphopantetheinyl transferase" evidence="8">
    <location>
        <begin position="5"/>
        <end position="78"/>
    </location>
</feature>
<evidence type="ECO:0000256" key="6">
    <source>
        <dbReference type="ARBA" id="ARBA00023098"/>
    </source>
</evidence>
<evidence type="ECO:0000313" key="9">
    <source>
        <dbReference type="EMBL" id="SVE47618.1"/>
    </source>
</evidence>
<keyword evidence="2" id="KW-0808">Transferase</keyword>
<dbReference type="SUPFAM" id="SSF56214">
    <property type="entry name" value="4'-phosphopantetheinyl transferase"/>
    <property type="match status" value="1"/>
</dbReference>
<sequence length="80" mass="9189">MIFGTGLDIVDVDRIRKAHSRWGDKFLRKFMRKKEIEYCHSLNDPVPSIAVRFAGKEAISKAFGTGIGEKLRWHDLEIVS</sequence>
<feature type="non-terminal residue" evidence="9">
    <location>
        <position position="80"/>
    </location>
</feature>
<keyword evidence="7" id="KW-0275">Fatty acid biosynthesis</keyword>
<evidence type="ECO:0000259" key="8">
    <source>
        <dbReference type="Pfam" id="PF01648"/>
    </source>
</evidence>
<keyword evidence="3" id="KW-0479">Metal-binding</keyword>
<evidence type="ECO:0000256" key="5">
    <source>
        <dbReference type="ARBA" id="ARBA00022842"/>
    </source>
</evidence>
<name>A0A383DUV2_9ZZZZ</name>
<evidence type="ECO:0000256" key="4">
    <source>
        <dbReference type="ARBA" id="ARBA00022832"/>
    </source>
</evidence>
<dbReference type="EMBL" id="UINC01219925">
    <property type="protein sequence ID" value="SVE47618.1"/>
    <property type="molecule type" value="Genomic_DNA"/>
</dbReference>
<keyword evidence="5" id="KW-0460">Magnesium</keyword>
<keyword evidence="4" id="KW-0276">Fatty acid metabolism</keyword>